<dbReference type="PANTHER" id="PTHR43685:SF5">
    <property type="entry name" value="GLYCOSYLTRANSFERASE EPSE-RELATED"/>
    <property type="match status" value="1"/>
</dbReference>
<evidence type="ECO:0000313" key="5">
    <source>
        <dbReference type="EMBL" id="PTX51358.1"/>
    </source>
</evidence>
<dbReference type="GO" id="GO:0016757">
    <property type="term" value="F:glycosyltransferase activity"/>
    <property type="evidence" value="ECO:0007669"/>
    <property type="project" value="UniProtKB-KW"/>
</dbReference>
<dbReference type="EMBL" id="QBKN01000003">
    <property type="protein sequence ID" value="PTX51358.1"/>
    <property type="molecule type" value="Genomic_DNA"/>
</dbReference>
<dbReference type="InterPro" id="IPR050834">
    <property type="entry name" value="Glycosyltransf_2"/>
</dbReference>
<name>A0A2T6B5N1_9RHOB</name>
<dbReference type="InterPro" id="IPR029044">
    <property type="entry name" value="Nucleotide-diphossugar_trans"/>
</dbReference>
<dbReference type="AlphaFoldDB" id="A0A2T6B5N1"/>
<gene>
    <name evidence="5" type="ORF">C8N44_103102</name>
</gene>
<keyword evidence="3 5" id="KW-0808">Transferase</keyword>
<comment type="caution">
    <text evidence="5">The sequence shown here is derived from an EMBL/GenBank/DDBJ whole genome shotgun (WGS) entry which is preliminary data.</text>
</comment>
<dbReference type="Pfam" id="PF00535">
    <property type="entry name" value="Glycos_transf_2"/>
    <property type="match status" value="1"/>
</dbReference>
<feature type="domain" description="Glycosyltransferase 2-like" evidence="4">
    <location>
        <begin position="26"/>
        <end position="137"/>
    </location>
</feature>
<dbReference type="SUPFAM" id="SSF53448">
    <property type="entry name" value="Nucleotide-diphospho-sugar transferases"/>
    <property type="match status" value="1"/>
</dbReference>
<evidence type="ECO:0000256" key="1">
    <source>
        <dbReference type="ARBA" id="ARBA00006739"/>
    </source>
</evidence>
<dbReference type="Gene3D" id="3.90.550.10">
    <property type="entry name" value="Spore Coat Polysaccharide Biosynthesis Protein SpsA, Chain A"/>
    <property type="match status" value="1"/>
</dbReference>
<organism evidence="5 6">
    <name type="scientific">Allosediminivita pacifica</name>
    <dbReference type="NCBI Taxonomy" id="1267769"/>
    <lineage>
        <taxon>Bacteria</taxon>
        <taxon>Pseudomonadati</taxon>
        <taxon>Pseudomonadota</taxon>
        <taxon>Alphaproteobacteria</taxon>
        <taxon>Rhodobacterales</taxon>
        <taxon>Paracoccaceae</taxon>
        <taxon>Allosediminivita</taxon>
    </lineage>
</organism>
<evidence type="ECO:0000259" key="4">
    <source>
        <dbReference type="Pfam" id="PF00535"/>
    </source>
</evidence>
<accession>A0A2T6B5N1</accession>
<protein>
    <submittedName>
        <fullName evidence="5">Glycosyltransferase involved in cell wall biosynthesis</fullName>
    </submittedName>
</protein>
<evidence type="ECO:0000256" key="2">
    <source>
        <dbReference type="ARBA" id="ARBA00022676"/>
    </source>
</evidence>
<keyword evidence="2" id="KW-0328">Glycosyltransferase</keyword>
<keyword evidence="6" id="KW-1185">Reference proteome</keyword>
<dbReference type="Proteomes" id="UP000244069">
    <property type="component" value="Unassembled WGS sequence"/>
</dbReference>
<reference evidence="5 6" key="1">
    <citation type="submission" date="2018-04" db="EMBL/GenBank/DDBJ databases">
        <title>Genomic Encyclopedia of Archaeal and Bacterial Type Strains, Phase II (KMG-II): from individual species to whole genera.</title>
        <authorList>
            <person name="Goeker M."/>
        </authorList>
    </citation>
    <scope>NUCLEOTIDE SEQUENCE [LARGE SCALE GENOMIC DNA]</scope>
    <source>
        <strain evidence="5 6">DSM 29329</strain>
    </source>
</reference>
<evidence type="ECO:0000313" key="6">
    <source>
        <dbReference type="Proteomes" id="UP000244069"/>
    </source>
</evidence>
<evidence type="ECO:0000256" key="3">
    <source>
        <dbReference type="ARBA" id="ARBA00022679"/>
    </source>
</evidence>
<proteinExistence type="inferred from homology"/>
<sequence length="333" mass="36039">MPAKVIPADRAPWERSVTRPHLHIRILLATCNGADQLAEQLTSYESQSHPDWSLDVSDDGSRDGTQGLLMRFAKASPTRAIRLSDGPRNGSAANFLTLLQRGVEAAPGAAMAFSDQDDVWLPGKLSRAADWLVAHGAQEGEVLAWVCRTVLTGTKLEPRGESRVFPRPPAFGNALVQNILPGNTIVLSPAAARAVAATVPAALRAGVPYHDWWVYQVVTGIGGRVGIEPAPLVLYRQHGGNHLGHHDPVRGRLRRLGLVARRRYGGWIDANLAALTAHRTMLTPTNCDLLDSFAQARSRGGRSLARALPDLGLHRQTVQGDRLLRLLALTGRV</sequence>
<dbReference type="InterPro" id="IPR001173">
    <property type="entry name" value="Glyco_trans_2-like"/>
</dbReference>
<comment type="similarity">
    <text evidence="1">Belongs to the glycosyltransferase 2 family.</text>
</comment>
<dbReference type="PANTHER" id="PTHR43685">
    <property type="entry name" value="GLYCOSYLTRANSFERASE"/>
    <property type="match status" value="1"/>
</dbReference>